<evidence type="ECO:0008006" key="4">
    <source>
        <dbReference type="Google" id="ProtNLM"/>
    </source>
</evidence>
<dbReference type="GO" id="GO:0004143">
    <property type="term" value="F:ATP-dependent diacylglycerol kinase activity"/>
    <property type="evidence" value="ECO:0007669"/>
    <property type="project" value="InterPro"/>
</dbReference>
<dbReference type="Proteomes" id="UP000266720">
    <property type="component" value="Chromosome"/>
</dbReference>
<dbReference type="EMBL" id="CP007493">
    <property type="protein sequence ID" value="AJB41715.1"/>
    <property type="molecule type" value="Genomic_DNA"/>
</dbReference>
<dbReference type="STRING" id="697581.TCARB_0659"/>
<gene>
    <name evidence="2" type="ORF">TCARB_0659</name>
</gene>
<feature type="transmembrane region" description="Helical" evidence="1">
    <location>
        <begin position="80"/>
        <end position="98"/>
    </location>
</feature>
<dbReference type="PANTHER" id="PTHR31303:SF1">
    <property type="entry name" value="CTP-DEPENDENT DIACYLGLYCEROL KINASE 1"/>
    <property type="match status" value="1"/>
</dbReference>
<evidence type="ECO:0000256" key="1">
    <source>
        <dbReference type="SAM" id="Phobius"/>
    </source>
</evidence>
<keyword evidence="1" id="KW-0472">Membrane</keyword>
<dbReference type="InterPro" id="IPR037997">
    <property type="entry name" value="Dgk1-like"/>
</dbReference>
<dbReference type="RefSeq" id="WP_020963219.1">
    <property type="nucleotide sequence ID" value="NZ_CP007493.1"/>
</dbReference>
<reference evidence="3" key="1">
    <citation type="book" date="2010" name="EXTREMOPHILES" publisher="0:0-0">
        <title>Complete genome sequences of ten hyperthermophilic archaea reveal their metabolic capabilities and possible ecological roles.</title>
        <editorList>
            <person name="?"/>
        </editorList>
        <authorList>
            <person name="Ravin N.V."/>
            <person name="Mardanov A.V."/>
            <person name="Bonch-Osmolovskaya E.A."/>
            <person name="Skryabin K.G."/>
        </authorList>
    </citation>
    <scope>NUCLEOTIDE SEQUENCE [LARGE SCALE GENOMIC DNA]</scope>
    <source>
        <strain evidence="3">1505</strain>
    </source>
</reference>
<protein>
    <recommendedName>
        <fullName evidence="4">Phytol kinase</fullName>
    </recommendedName>
</protein>
<dbReference type="GeneID" id="16574218"/>
<feature type="transmembrane region" description="Helical" evidence="1">
    <location>
        <begin position="20"/>
        <end position="45"/>
    </location>
</feature>
<dbReference type="AlphaFoldDB" id="A0A3G1A6H0"/>
<keyword evidence="1" id="KW-1133">Transmembrane helix</keyword>
<keyword evidence="1" id="KW-0812">Transmembrane</keyword>
<evidence type="ECO:0000313" key="3">
    <source>
        <dbReference type="Proteomes" id="UP000266720"/>
    </source>
</evidence>
<proteinExistence type="predicted"/>
<dbReference type="GeneID" id="25406103"/>
<organism evidence="2 3">
    <name type="scientific">Thermofilum adornatum 1505</name>
    <dbReference type="NCBI Taxonomy" id="697581"/>
    <lineage>
        <taxon>Archaea</taxon>
        <taxon>Thermoproteota</taxon>
        <taxon>Thermoprotei</taxon>
        <taxon>Thermofilales</taxon>
        <taxon>Thermofilaceae</taxon>
        <taxon>Thermofilum</taxon>
    </lineage>
</organism>
<feature type="transmembrane region" description="Helical" evidence="1">
    <location>
        <begin position="136"/>
        <end position="158"/>
    </location>
</feature>
<sequence length="197" mass="21519">MKSEVSAELKRKSIHVIPGFLAYPVIIWIGRLAGVIISAFFLLLYTLNEISLRKGLNIKVPIAYDTYKIMARPEERQGRYFTGTIYFWLLTLITIILLEPRRAVAAIMISSLGDAAAAITGKAIDGPRWPFNKRKTLSGSLAMLATSISSCLIVGLQLPTSLLASLTATAIEASTRTSVLDELTVPLALLLILLFSP</sequence>
<name>A0A3G1A6H0_9CREN</name>
<accession>A0A3G1A6H0</accession>
<evidence type="ECO:0000313" key="2">
    <source>
        <dbReference type="EMBL" id="AJB41715.1"/>
    </source>
</evidence>
<dbReference type="KEGG" id="tcb:TCARB_0659"/>
<dbReference type="PANTHER" id="PTHR31303">
    <property type="entry name" value="CTP-DEPENDENT DIACYLGLYCEROL KINASE 1"/>
    <property type="match status" value="1"/>
</dbReference>